<feature type="domain" description="CYTH" evidence="1">
    <location>
        <begin position="3"/>
        <end position="172"/>
    </location>
</feature>
<evidence type="ECO:0000313" key="2">
    <source>
        <dbReference type="EMBL" id="OGY88994.1"/>
    </source>
</evidence>
<dbReference type="PROSITE" id="PS51707">
    <property type="entry name" value="CYTH"/>
    <property type="match status" value="1"/>
</dbReference>
<proteinExistence type="predicted"/>
<evidence type="ECO:0000313" key="3">
    <source>
        <dbReference type="Proteomes" id="UP000177817"/>
    </source>
</evidence>
<dbReference type="Proteomes" id="UP000177817">
    <property type="component" value="Unassembled WGS sequence"/>
</dbReference>
<dbReference type="InterPro" id="IPR033469">
    <property type="entry name" value="CYTH-like_dom_sf"/>
</dbReference>
<dbReference type="EMBL" id="MHKK01000046">
    <property type="protein sequence ID" value="OGY88994.1"/>
    <property type="molecule type" value="Genomic_DNA"/>
</dbReference>
<evidence type="ECO:0000259" key="1">
    <source>
        <dbReference type="PROSITE" id="PS51707"/>
    </source>
</evidence>
<accession>A0A1G2BIK0</accession>
<organism evidence="2 3">
    <name type="scientific">Candidatus Komeilibacteria bacterium RIFCSPHIGHO2_01_FULL_52_14</name>
    <dbReference type="NCBI Taxonomy" id="1798549"/>
    <lineage>
        <taxon>Bacteria</taxon>
        <taxon>Candidatus Komeiliibacteriota</taxon>
    </lineage>
</organism>
<gene>
    <name evidence="2" type="ORF">A2677_02120</name>
</gene>
<dbReference type="SUPFAM" id="SSF55154">
    <property type="entry name" value="CYTH-like phosphatases"/>
    <property type="match status" value="1"/>
</dbReference>
<dbReference type="InterPro" id="IPR023577">
    <property type="entry name" value="CYTH_domain"/>
</dbReference>
<dbReference type="Pfam" id="PF01928">
    <property type="entry name" value="CYTH"/>
    <property type="match status" value="1"/>
</dbReference>
<protein>
    <recommendedName>
        <fullName evidence="1">CYTH domain-containing protein</fullName>
    </recommendedName>
</protein>
<name>A0A1G2BIK0_9BACT</name>
<sequence>MMHTEIEAKFLDIRPDLLRELIKKNGGLLVHPERLMRRKNFDYDDSRLEKIGGWIRLRDEGDVVTLAYKQLVDRTIEGTKEISVVVGDFDTASELLLAVGLRLKSYQETKRERWELGGIEVTIDTWPWIPTFVELEGSDEKSLQTVAAKLQLDWSCALHGSVESAYQEYYDVTEEEIDGWQNITFIPVPQRLAEKKRNRAGI</sequence>
<dbReference type="Gene3D" id="2.40.320.10">
    <property type="entry name" value="Hypothetical Protein Pfu-838710-001"/>
    <property type="match status" value="1"/>
</dbReference>
<comment type="caution">
    <text evidence="2">The sequence shown here is derived from an EMBL/GenBank/DDBJ whole genome shotgun (WGS) entry which is preliminary data.</text>
</comment>
<dbReference type="AlphaFoldDB" id="A0A1G2BIK0"/>
<reference evidence="2 3" key="1">
    <citation type="journal article" date="2016" name="Nat. Commun.">
        <title>Thousands of microbial genomes shed light on interconnected biogeochemical processes in an aquifer system.</title>
        <authorList>
            <person name="Anantharaman K."/>
            <person name="Brown C.T."/>
            <person name="Hug L.A."/>
            <person name="Sharon I."/>
            <person name="Castelle C.J."/>
            <person name="Probst A.J."/>
            <person name="Thomas B.C."/>
            <person name="Singh A."/>
            <person name="Wilkins M.J."/>
            <person name="Karaoz U."/>
            <person name="Brodie E.L."/>
            <person name="Williams K.H."/>
            <person name="Hubbard S.S."/>
            <person name="Banfield J.F."/>
        </authorList>
    </citation>
    <scope>NUCLEOTIDE SEQUENCE [LARGE SCALE GENOMIC DNA]</scope>
</reference>